<dbReference type="GO" id="GO:0000127">
    <property type="term" value="C:transcription factor TFIIIC complex"/>
    <property type="evidence" value="ECO:0007669"/>
    <property type="project" value="TreeGrafter"/>
</dbReference>
<dbReference type="AlphaFoldDB" id="A0A1Y2FXC1"/>
<dbReference type="STRING" id="56484.A0A1Y2FXC1"/>
<dbReference type="InterPro" id="IPR000116">
    <property type="entry name" value="HMGA"/>
</dbReference>
<keyword evidence="4" id="KW-0804">Transcription</keyword>
<keyword evidence="2" id="KW-0677">Repeat</keyword>
<dbReference type="PANTHER" id="PTHR15052">
    <property type="entry name" value="RNA POLYMERASE III TRANSCRIPTION INITIATION FACTOR COMPLEX SUBUNIT"/>
    <property type="match status" value="1"/>
</dbReference>
<dbReference type="GO" id="GO:0000785">
    <property type="term" value="C:chromatin"/>
    <property type="evidence" value="ECO:0007669"/>
    <property type="project" value="InterPro"/>
</dbReference>
<feature type="region of interest" description="Disordered" evidence="6">
    <location>
        <begin position="22"/>
        <end position="141"/>
    </location>
</feature>
<proteinExistence type="predicted"/>
<dbReference type="GeneID" id="63782890"/>
<gene>
    <name evidence="7" type="ORF">BCR37DRAFT_18079</name>
</gene>
<evidence type="ECO:0000256" key="5">
    <source>
        <dbReference type="ARBA" id="ARBA00023242"/>
    </source>
</evidence>
<feature type="compositionally biased region" description="Polar residues" evidence="6">
    <location>
        <begin position="70"/>
        <end position="82"/>
    </location>
</feature>
<evidence type="ECO:0008006" key="9">
    <source>
        <dbReference type="Google" id="ProtNLM"/>
    </source>
</evidence>
<evidence type="ECO:0000313" key="8">
    <source>
        <dbReference type="Proteomes" id="UP000193685"/>
    </source>
</evidence>
<dbReference type="InterPro" id="IPR015943">
    <property type="entry name" value="WD40/YVTN_repeat-like_dom_sf"/>
</dbReference>
<feature type="compositionally biased region" description="Acidic residues" evidence="6">
    <location>
        <begin position="872"/>
        <end position="882"/>
    </location>
</feature>
<keyword evidence="5" id="KW-0539">Nucleus</keyword>
<name>A0A1Y2FXC1_PROLT</name>
<feature type="compositionally biased region" description="Basic residues" evidence="6">
    <location>
        <begin position="886"/>
        <end position="895"/>
    </location>
</feature>
<dbReference type="EMBL" id="MCFI01000001">
    <property type="protein sequence ID" value="ORY87944.1"/>
    <property type="molecule type" value="Genomic_DNA"/>
</dbReference>
<dbReference type="PRINTS" id="PR00930">
    <property type="entry name" value="HIGHMOBLTYIY"/>
</dbReference>
<feature type="compositionally biased region" description="Basic and acidic residues" evidence="6">
    <location>
        <begin position="305"/>
        <end position="315"/>
    </location>
</feature>
<dbReference type="Pfam" id="PF02178">
    <property type="entry name" value="AT_hook"/>
    <property type="match status" value="4"/>
</dbReference>
<dbReference type="GO" id="GO:0005634">
    <property type="term" value="C:nucleus"/>
    <property type="evidence" value="ECO:0007669"/>
    <property type="project" value="UniProtKB-SubCell"/>
</dbReference>
<evidence type="ECO:0000313" key="7">
    <source>
        <dbReference type="EMBL" id="ORY87944.1"/>
    </source>
</evidence>
<dbReference type="PRINTS" id="PR00929">
    <property type="entry name" value="ATHOOK"/>
</dbReference>
<feature type="compositionally biased region" description="Low complexity" evidence="6">
    <location>
        <begin position="94"/>
        <end position="114"/>
    </location>
</feature>
<evidence type="ECO:0000256" key="3">
    <source>
        <dbReference type="ARBA" id="ARBA00023125"/>
    </source>
</evidence>
<dbReference type="OrthoDB" id="4703at2759"/>
<comment type="subcellular location">
    <subcellularLocation>
        <location evidence="1">Nucleus</location>
    </subcellularLocation>
</comment>
<feature type="compositionally biased region" description="Polar residues" evidence="6">
    <location>
        <begin position="125"/>
        <end position="136"/>
    </location>
</feature>
<sequence length="957" mass="103196">MSGGPETFACLAAPVTTATINQTGQNGNVASVGTSSTAAVDTQGSQQEQLVPNMPQKRKRGRPRKDEQRSNPIQTTNPTLTPSPAEGSALTANTVPQAVVATASTSATDGTPAPVKRPRGRPPKNRSNSNQTTNFTLAPIPAEGSALTANVAPQAVGVTASVNVSDGSPAPVKRPRGRPPKNARPPEQSSQQPADADPSSGASSSPAVTPRKTSRKAKASAKSVQSLANNNDEHSDQADQPVEETAQASTAQENVEDASDVDYTPDAAVATTSMSTTETGKTKYGRGRPRKDEMRPTKKVKKAKPKIEARKPNASLHERRIQSLLQDPRFRIRYKDGSIKESMFSYLGTHQDEAALLELRDRQAFHGLGPDRSVIKATGQVPTITPCPLIDILSPTQVCTNVRKEALRQYMPEAKTHVLYHVSNQAAVTKPKKMTLKFGTSQSLYSKDPLSSTLTLNTGLDNKTCAWMPSNTGEQYLAVGGAFHHQSPRSLYKYKSEEGCIQLWRTWRDGDSYESELAIILAHDFGICWDLKWMPLATQPDKYLGLLAGCFGNGQVAGFLIEKQAQSGLSYVKFTTPAFAINMKDHHITCFDWQSSHSIVVGCDDGMVAQFDLSRKAHPAIGSLLPTHVAHPQSCYLSHIVSCKPLLPHIVATNGFDGEVCFTDLSGGSGAGGATVKLPRLRSISYCFAWSNLTGALVSSDESGVSVRYASARQVSTVSLTDSLPGLITSAACVQPLLNDECQKLPGVAEHACHPIIALGDASGQVWLYNVHTKCQLRKGALYKRLVCAASYVTQVKPEVQEAWRSGKTIEDVQNMFQPGTMVFLEGLPSVEYREAAVNKRAQGSDDEVDEQQETGKAAAGKKGKAPRTAEDDSEQDFDEEEPKAKGKQKAKSKSKQSQVRREHARSVYHDEVMVRALAWNPNLTIADQGGSPSNAWAGVLATAYKTFVRIEDVGVN</sequence>
<dbReference type="InterPro" id="IPR017956">
    <property type="entry name" value="AT_hook_DNA-bd_motif"/>
</dbReference>
<dbReference type="GO" id="GO:0006355">
    <property type="term" value="P:regulation of DNA-templated transcription"/>
    <property type="evidence" value="ECO:0007669"/>
    <property type="project" value="InterPro"/>
</dbReference>
<protein>
    <recommendedName>
        <fullName evidence="9">WD40-repeat-containing domain protein</fullName>
    </recommendedName>
</protein>
<accession>A0A1Y2FXC1</accession>
<dbReference type="SUPFAM" id="SSF50978">
    <property type="entry name" value="WD40 repeat-like"/>
    <property type="match status" value="1"/>
</dbReference>
<feature type="compositionally biased region" description="Polar residues" evidence="6">
    <location>
        <begin position="22"/>
        <end position="50"/>
    </location>
</feature>
<dbReference type="Gene3D" id="2.130.10.10">
    <property type="entry name" value="YVTN repeat-like/Quinoprotein amine dehydrogenase"/>
    <property type="match status" value="1"/>
</dbReference>
<feature type="compositionally biased region" description="Low complexity" evidence="6">
    <location>
        <begin position="193"/>
        <end position="207"/>
    </location>
</feature>
<dbReference type="PANTHER" id="PTHR15052:SF2">
    <property type="entry name" value="GENERAL TRANSCRIPTION FACTOR 3C POLYPEPTIDE 2"/>
    <property type="match status" value="1"/>
</dbReference>
<dbReference type="InterPro" id="IPR036322">
    <property type="entry name" value="WD40_repeat_dom_sf"/>
</dbReference>
<evidence type="ECO:0000256" key="6">
    <source>
        <dbReference type="SAM" id="MobiDB-lite"/>
    </source>
</evidence>
<dbReference type="RefSeq" id="XP_040728439.1">
    <property type="nucleotide sequence ID" value="XM_040866291.1"/>
</dbReference>
<reference evidence="7 8" key="1">
    <citation type="submission" date="2016-07" db="EMBL/GenBank/DDBJ databases">
        <title>Pervasive Adenine N6-methylation of Active Genes in Fungi.</title>
        <authorList>
            <consortium name="DOE Joint Genome Institute"/>
            <person name="Mondo S.J."/>
            <person name="Dannebaum R.O."/>
            <person name="Kuo R.C."/>
            <person name="Labutti K."/>
            <person name="Haridas S."/>
            <person name="Kuo A."/>
            <person name="Salamov A."/>
            <person name="Ahrendt S.R."/>
            <person name="Lipzen A."/>
            <person name="Sullivan W."/>
            <person name="Andreopoulos W.B."/>
            <person name="Clum A."/>
            <person name="Lindquist E."/>
            <person name="Daum C."/>
            <person name="Ramamoorthy G.K."/>
            <person name="Gryganskyi A."/>
            <person name="Culley D."/>
            <person name="Magnuson J.K."/>
            <person name="James T.Y."/>
            <person name="O'Malley M.A."/>
            <person name="Stajich J.E."/>
            <person name="Spatafora J.W."/>
            <person name="Visel A."/>
            <person name="Grigoriev I.V."/>
        </authorList>
    </citation>
    <scope>NUCLEOTIDE SEQUENCE [LARGE SCALE GENOMIC DNA]</scope>
    <source>
        <strain evidence="7 8">12-1054</strain>
    </source>
</reference>
<dbReference type="Proteomes" id="UP000193685">
    <property type="component" value="Unassembled WGS sequence"/>
</dbReference>
<evidence type="ECO:0000256" key="4">
    <source>
        <dbReference type="ARBA" id="ARBA00023163"/>
    </source>
</evidence>
<feature type="region of interest" description="Disordered" evidence="6">
    <location>
        <begin position="161"/>
        <end position="315"/>
    </location>
</feature>
<keyword evidence="8" id="KW-1185">Reference proteome</keyword>
<evidence type="ECO:0000256" key="2">
    <source>
        <dbReference type="ARBA" id="ARBA00022737"/>
    </source>
</evidence>
<evidence type="ECO:0000256" key="1">
    <source>
        <dbReference type="ARBA" id="ARBA00004123"/>
    </source>
</evidence>
<dbReference type="InterPro" id="IPR052416">
    <property type="entry name" value="GTF3C_component"/>
</dbReference>
<dbReference type="SMART" id="SM00384">
    <property type="entry name" value="AT_hook"/>
    <property type="match status" value="4"/>
</dbReference>
<dbReference type="GO" id="GO:0003677">
    <property type="term" value="F:DNA binding"/>
    <property type="evidence" value="ECO:0007669"/>
    <property type="project" value="UniProtKB-KW"/>
</dbReference>
<dbReference type="GO" id="GO:0006383">
    <property type="term" value="P:transcription by RNA polymerase III"/>
    <property type="evidence" value="ECO:0007669"/>
    <property type="project" value="TreeGrafter"/>
</dbReference>
<keyword evidence="3" id="KW-0238">DNA-binding</keyword>
<comment type="caution">
    <text evidence="7">The sequence shown here is derived from an EMBL/GenBank/DDBJ whole genome shotgun (WGS) entry which is preliminary data.</text>
</comment>
<feature type="region of interest" description="Disordered" evidence="6">
    <location>
        <begin position="838"/>
        <end position="907"/>
    </location>
</feature>
<organism evidence="7 8">
    <name type="scientific">Protomyces lactucae-debilis</name>
    <dbReference type="NCBI Taxonomy" id="2754530"/>
    <lineage>
        <taxon>Eukaryota</taxon>
        <taxon>Fungi</taxon>
        <taxon>Dikarya</taxon>
        <taxon>Ascomycota</taxon>
        <taxon>Taphrinomycotina</taxon>
        <taxon>Taphrinomycetes</taxon>
        <taxon>Taphrinales</taxon>
        <taxon>Protomycetaceae</taxon>
        <taxon>Protomyces</taxon>
    </lineage>
</organism>